<evidence type="ECO:0000313" key="9">
    <source>
        <dbReference type="Proteomes" id="UP000435877"/>
    </source>
</evidence>
<dbReference type="AlphaFoldDB" id="A0A5S9NBP3"/>
<feature type="domain" description="OmpA-like" evidence="5">
    <location>
        <begin position="199"/>
        <end position="322"/>
    </location>
</feature>
<evidence type="ECO:0000256" key="1">
    <source>
        <dbReference type="ARBA" id="ARBA00004442"/>
    </source>
</evidence>
<evidence type="ECO:0000256" key="4">
    <source>
        <dbReference type="PROSITE-ProRule" id="PRU00473"/>
    </source>
</evidence>
<organism evidence="6 9">
    <name type="scientific">Zhongshania aliphaticivorans</name>
    <dbReference type="NCBI Taxonomy" id="1470434"/>
    <lineage>
        <taxon>Bacteria</taxon>
        <taxon>Pseudomonadati</taxon>
        <taxon>Pseudomonadota</taxon>
        <taxon>Gammaproteobacteria</taxon>
        <taxon>Cellvibrionales</taxon>
        <taxon>Spongiibacteraceae</taxon>
        <taxon>Zhongshania</taxon>
    </lineage>
</organism>
<dbReference type="Proteomes" id="UP000435877">
    <property type="component" value="Unassembled WGS sequence"/>
</dbReference>
<dbReference type="Proteomes" id="UP000439591">
    <property type="component" value="Unassembled WGS sequence"/>
</dbReference>
<keyword evidence="3" id="KW-0998">Cell outer membrane</keyword>
<dbReference type="InterPro" id="IPR006665">
    <property type="entry name" value="OmpA-like"/>
</dbReference>
<dbReference type="Gene3D" id="3.30.1330.60">
    <property type="entry name" value="OmpA-like domain"/>
    <property type="match status" value="1"/>
</dbReference>
<accession>A0A5S9NBP3</accession>
<dbReference type="PROSITE" id="PS01068">
    <property type="entry name" value="OMPA_1"/>
    <property type="match status" value="1"/>
</dbReference>
<evidence type="ECO:0000259" key="5">
    <source>
        <dbReference type="PROSITE" id="PS51123"/>
    </source>
</evidence>
<dbReference type="Pfam" id="PF00691">
    <property type="entry name" value="OmpA"/>
    <property type="match status" value="1"/>
</dbReference>
<dbReference type="InterPro" id="IPR036737">
    <property type="entry name" value="OmpA-like_sf"/>
</dbReference>
<reference evidence="9 10" key="1">
    <citation type="submission" date="2019-11" db="EMBL/GenBank/DDBJ databases">
        <authorList>
            <person name="Holert J."/>
        </authorList>
    </citation>
    <scope>NUCLEOTIDE SEQUENCE [LARGE SCALE GENOMIC DNA]</scope>
    <source>
        <strain evidence="7">BC3_2A</strain>
        <strain evidence="6">SB11_1A</strain>
    </source>
</reference>
<dbReference type="InterPro" id="IPR006690">
    <property type="entry name" value="OMPA-like_CS"/>
</dbReference>
<dbReference type="SUPFAM" id="SSF103088">
    <property type="entry name" value="OmpA-like"/>
    <property type="match status" value="1"/>
</dbReference>
<keyword evidence="2 4" id="KW-0472">Membrane</keyword>
<keyword evidence="9" id="KW-1185">Reference proteome</keyword>
<dbReference type="GO" id="GO:0009279">
    <property type="term" value="C:cell outer membrane"/>
    <property type="evidence" value="ECO:0007669"/>
    <property type="project" value="UniProtKB-SubCell"/>
</dbReference>
<dbReference type="EMBL" id="CACSIM010000005">
    <property type="protein sequence ID" value="CAA0115150.1"/>
    <property type="molecule type" value="Genomic_DNA"/>
</dbReference>
<evidence type="ECO:0000313" key="8">
    <source>
        <dbReference type="EMBL" id="CAA0120009.1"/>
    </source>
</evidence>
<dbReference type="PRINTS" id="PR01021">
    <property type="entry name" value="OMPADOMAIN"/>
</dbReference>
<dbReference type="PANTHER" id="PTHR30329:SF21">
    <property type="entry name" value="LIPOPROTEIN YIAD-RELATED"/>
    <property type="match status" value="1"/>
</dbReference>
<evidence type="ECO:0000313" key="10">
    <source>
        <dbReference type="Proteomes" id="UP000439591"/>
    </source>
</evidence>
<dbReference type="PROSITE" id="PS51123">
    <property type="entry name" value="OMPA_2"/>
    <property type="match status" value="1"/>
</dbReference>
<evidence type="ECO:0000256" key="2">
    <source>
        <dbReference type="ARBA" id="ARBA00023136"/>
    </source>
</evidence>
<dbReference type="EMBL" id="CACSIK010000001">
    <property type="protein sequence ID" value="CAA0087585.1"/>
    <property type="molecule type" value="Genomic_DNA"/>
</dbReference>
<evidence type="ECO:0000313" key="7">
    <source>
        <dbReference type="EMBL" id="CAA0115150.1"/>
    </source>
</evidence>
<dbReference type="CDD" id="cd07185">
    <property type="entry name" value="OmpA_C-like"/>
    <property type="match status" value="1"/>
</dbReference>
<evidence type="ECO:0000313" key="6">
    <source>
        <dbReference type="EMBL" id="CAA0087585.1"/>
    </source>
</evidence>
<sequence>MGLVRLSSIALIFMASAICMPARAQLINVELLGVSLTAPVTDVLADVNLLSGQNDGMSLLSVEVLGPETLLGVGVSGQDILLLGAPVDGVEGLGDLSGLTGDIDSSQGAVLEFLQDTAMGDINPTILTLSLPGSGGEQGSEDSTSNDNKVIAKSEVLTHISTSKLSDCVDNDRDSVCDSEDQCLDSPAGAIVLPSGCHFDRNRVLSLQGVTFDMGTAVLAGSSVNTLRQAAQMIRLVPDLLVQIAGHTDDVGSEQDNQTLSEQRARAVKNYLIEAGVAAKQLVVKGYGELRPLVSIDGLSAEALSDARASNRRVELRILDEHNPTSDR</sequence>
<dbReference type="PANTHER" id="PTHR30329">
    <property type="entry name" value="STATOR ELEMENT OF FLAGELLAR MOTOR COMPLEX"/>
    <property type="match status" value="1"/>
</dbReference>
<gene>
    <name evidence="6" type="primary">oprF_5</name>
    <name evidence="7" type="synonym">oprF_8</name>
    <name evidence="8" type="synonym">oprF_9</name>
    <name evidence="6" type="ORF">IHBHHGIJ_01352</name>
    <name evidence="7" type="ORF">KFEGEMFD_03092</name>
    <name evidence="8" type="ORF">KFEGEMFD_03651</name>
</gene>
<dbReference type="EMBL" id="CACSIM010000007">
    <property type="protein sequence ID" value="CAA0120009.1"/>
    <property type="molecule type" value="Genomic_DNA"/>
</dbReference>
<name>A0A5S9NBP3_9GAMM</name>
<proteinExistence type="predicted"/>
<dbReference type="InterPro" id="IPR050330">
    <property type="entry name" value="Bact_OuterMem_StrucFunc"/>
</dbReference>
<dbReference type="InterPro" id="IPR006664">
    <property type="entry name" value="OMP_bac"/>
</dbReference>
<comment type="subcellular location">
    <subcellularLocation>
        <location evidence="1">Cell outer membrane</location>
    </subcellularLocation>
</comment>
<evidence type="ECO:0000256" key="3">
    <source>
        <dbReference type="ARBA" id="ARBA00023237"/>
    </source>
</evidence>
<protein>
    <submittedName>
        <fullName evidence="6">Outer membrane porin F</fullName>
    </submittedName>
</protein>